<name>A0A0A0I7Q8_CLONO</name>
<evidence type="ECO:0000313" key="3">
    <source>
        <dbReference type="Proteomes" id="UP000030012"/>
    </source>
</evidence>
<dbReference type="GO" id="GO:0140359">
    <property type="term" value="F:ABC-type transporter activity"/>
    <property type="evidence" value="ECO:0007669"/>
    <property type="project" value="InterPro"/>
</dbReference>
<proteinExistence type="predicted"/>
<keyword evidence="1" id="KW-0812">Transmembrane</keyword>
<dbReference type="EMBL" id="JENJ01000017">
    <property type="protein sequence ID" value="KGM96922.1"/>
    <property type="molecule type" value="Genomic_DNA"/>
</dbReference>
<feature type="transmembrane region" description="Helical" evidence="1">
    <location>
        <begin position="20"/>
        <end position="37"/>
    </location>
</feature>
<evidence type="ECO:0000313" key="2">
    <source>
        <dbReference type="EMBL" id="KGM96922.1"/>
    </source>
</evidence>
<feature type="transmembrane region" description="Helical" evidence="1">
    <location>
        <begin position="379"/>
        <end position="406"/>
    </location>
</feature>
<comment type="caution">
    <text evidence="2">The sequence shown here is derived from an EMBL/GenBank/DDBJ whole genome shotgun (WGS) entry which is preliminary data.</text>
</comment>
<feature type="transmembrane region" description="Helical" evidence="1">
    <location>
        <begin position="241"/>
        <end position="269"/>
    </location>
</feature>
<protein>
    <submittedName>
        <fullName evidence="2">Membrane protein</fullName>
    </submittedName>
</protein>
<feature type="transmembrane region" description="Helical" evidence="1">
    <location>
        <begin position="325"/>
        <end position="341"/>
    </location>
</feature>
<dbReference type="Proteomes" id="UP000030012">
    <property type="component" value="Unassembled WGS sequence"/>
</dbReference>
<gene>
    <name evidence="2" type="ORF">Z968_05380</name>
</gene>
<dbReference type="GO" id="GO:0016020">
    <property type="term" value="C:membrane"/>
    <property type="evidence" value="ECO:0007669"/>
    <property type="project" value="UniProtKB-SubCell"/>
</dbReference>
<organism evidence="2 3">
    <name type="scientific">Clostridium novyi A str. 4552</name>
    <dbReference type="NCBI Taxonomy" id="1444289"/>
    <lineage>
        <taxon>Bacteria</taxon>
        <taxon>Bacillati</taxon>
        <taxon>Bacillota</taxon>
        <taxon>Clostridia</taxon>
        <taxon>Eubacteriales</taxon>
        <taxon>Clostridiaceae</taxon>
        <taxon>Clostridium</taxon>
    </lineage>
</organism>
<accession>A0A0A0I7Q8</accession>
<evidence type="ECO:0000256" key="1">
    <source>
        <dbReference type="SAM" id="Phobius"/>
    </source>
</evidence>
<dbReference type="PANTHER" id="PTHR37305">
    <property type="entry name" value="INTEGRAL MEMBRANE PROTEIN-RELATED"/>
    <property type="match status" value="1"/>
</dbReference>
<feature type="transmembrane region" description="Helical" evidence="1">
    <location>
        <begin position="296"/>
        <end position="318"/>
    </location>
</feature>
<feature type="transmembrane region" description="Helical" evidence="1">
    <location>
        <begin position="198"/>
        <end position="220"/>
    </location>
</feature>
<reference evidence="2 3" key="1">
    <citation type="submission" date="2014-01" db="EMBL/GenBank/DDBJ databases">
        <title>Plasmidome dynamics in the species complex Clostridium novyi sensu lato converts strains of independent lineages into distinctly different pathogens.</title>
        <authorList>
            <person name="Skarin H."/>
            <person name="Segerman B."/>
        </authorList>
    </citation>
    <scope>NUCLEOTIDE SEQUENCE [LARGE SCALE GENOMIC DNA]</scope>
    <source>
        <strain evidence="2 3">4552</strain>
    </source>
</reference>
<dbReference type="RefSeq" id="WP_039254322.1">
    <property type="nucleotide sequence ID" value="NZ_JENJ01000017.1"/>
</dbReference>
<keyword evidence="1" id="KW-1133">Transmembrane helix</keyword>
<dbReference type="PANTHER" id="PTHR37305:SF1">
    <property type="entry name" value="MEMBRANE PROTEIN"/>
    <property type="match status" value="1"/>
</dbReference>
<dbReference type="OrthoDB" id="1700423at2"/>
<dbReference type="AlphaFoldDB" id="A0A0A0I7Q8"/>
<dbReference type="Pfam" id="PF12679">
    <property type="entry name" value="ABC2_membrane_2"/>
    <property type="match status" value="1"/>
</dbReference>
<sequence length="412" mass="47215">MIVLIKYELKKIFKRKSTKISLVVILLWLLCLGILTVKDQDYTDKSGKGINGLKSIELKKEGVTKHAGYLSKEKLTNVFNDYQKIIKDSKNYQPNSKWLKNEAFAKYVDKNEILGLLRQDFSYADTLNYDIIDSLHSKDINNFYKRRDEKVKEILNKKYSHGSYSQSEKDYVLSLNQKISKPFYFNYFNGWEEILRRLFQIMAMLIALVISICVSPIFAMEYQTGADSVILSTRYGKNKLIIAKILAVLLCATFVYFGLILIVTLGMLWCYGIEGWNASFQVMSIKSVYPYSVLEVYLLGVAIGYLVILAFSSFIMLLSSKIKTSAIMVISGLLIFVPILVRRDKENLALNRVMNLFPGNAFNTFVNFSSYDTYAFKNIVLLAPQLITILSVIGICIFVPIAFYSFRNHEVV</sequence>
<keyword evidence="1" id="KW-0472">Membrane</keyword>